<evidence type="ECO:0008006" key="4">
    <source>
        <dbReference type="Google" id="ProtNLM"/>
    </source>
</evidence>
<reference evidence="2" key="1">
    <citation type="journal article" date="2020" name="Stud. Mycol.">
        <title>101 Dothideomycetes genomes: a test case for predicting lifestyles and emergence of pathogens.</title>
        <authorList>
            <person name="Haridas S."/>
            <person name="Albert R."/>
            <person name="Binder M."/>
            <person name="Bloem J."/>
            <person name="Labutti K."/>
            <person name="Salamov A."/>
            <person name="Andreopoulos B."/>
            <person name="Baker S."/>
            <person name="Barry K."/>
            <person name="Bills G."/>
            <person name="Bluhm B."/>
            <person name="Cannon C."/>
            <person name="Castanera R."/>
            <person name="Culley D."/>
            <person name="Daum C."/>
            <person name="Ezra D."/>
            <person name="Gonzalez J."/>
            <person name="Henrissat B."/>
            <person name="Kuo A."/>
            <person name="Liang C."/>
            <person name="Lipzen A."/>
            <person name="Lutzoni F."/>
            <person name="Magnuson J."/>
            <person name="Mondo S."/>
            <person name="Nolan M."/>
            <person name="Ohm R."/>
            <person name="Pangilinan J."/>
            <person name="Park H.-J."/>
            <person name="Ramirez L."/>
            <person name="Alfaro M."/>
            <person name="Sun H."/>
            <person name="Tritt A."/>
            <person name="Yoshinaga Y."/>
            <person name="Zwiers L.-H."/>
            <person name="Turgeon B."/>
            <person name="Goodwin S."/>
            <person name="Spatafora J."/>
            <person name="Crous P."/>
            <person name="Grigoriev I."/>
        </authorList>
    </citation>
    <scope>NUCLEOTIDE SEQUENCE</scope>
    <source>
        <strain evidence="2">CBS 113818</strain>
    </source>
</reference>
<feature type="compositionally biased region" description="Low complexity" evidence="1">
    <location>
        <begin position="428"/>
        <end position="438"/>
    </location>
</feature>
<feature type="region of interest" description="Disordered" evidence="1">
    <location>
        <begin position="392"/>
        <end position="454"/>
    </location>
</feature>
<dbReference type="OrthoDB" id="3759755at2759"/>
<dbReference type="Proteomes" id="UP000799424">
    <property type="component" value="Unassembled WGS sequence"/>
</dbReference>
<evidence type="ECO:0000256" key="1">
    <source>
        <dbReference type="SAM" id="MobiDB-lite"/>
    </source>
</evidence>
<proteinExistence type="predicted"/>
<gene>
    <name evidence="2" type="ORF">CC86DRAFT_443278</name>
</gene>
<evidence type="ECO:0000313" key="3">
    <source>
        <dbReference type="Proteomes" id="UP000799424"/>
    </source>
</evidence>
<keyword evidence="3" id="KW-1185">Reference proteome</keyword>
<evidence type="ECO:0000313" key="2">
    <source>
        <dbReference type="EMBL" id="KAF2831685.1"/>
    </source>
</evidence>
<protein>
    <recommendedName>
        <fullName evidence="4">WD40 repeat-like protein</fullName>
    </recommendedName>
</protein>
<accession>A0A6A7AGH5</accession>
<organism evidence="2 3">
    <name type="scientific">Ophiobolus disseminans</name>
    <dbReference type="NCBI Taxonomy" id="1469910"/>
    <lineage>
        <taxon>Eukaryota</taxon>
        <taxon>Fungi</taxon>
        <taxon>Dikarya</taxon>
        <taxon>Ascomycota</taxon>
        <taxon>Pezizomycotina</taxon>
        <taxon>Dothideomycetes</taxon>
        <taxon>Pleosporomycetidae</taxon>
        <taxon>Pleosporales</taxon>
        <taxon>Pleosporineae</taxon>
        <taxon>Phaeosphaeriaceae</taxon>
        <taxon>Ophiobolus</taxon>
    </lineage>
</organism>
<dbReference type="AlphaFoldDB" id="A0A6A7AGH5"/>
<name>A0A6A7AGH5_9PLEO</name>
<dbReference type="EMBL" id="MU006218">
    <property type="protein sequence ID" value="KAF2831685.1"/>
    <property type="molecule type" value="Genomic_DNA"/>
</dbReference>
<sequence>MALQALSILEDICPVCLRRTPDVIATSISPSGWVAAATPKHVRLYNAKDGRADKLGTIPVDTTISINLNSNDEIRAIALSEDLRAVLTRSKLLVYDEYRTSPDPTRSLVEDKSIEQGWSVSILQTGTAATWLATGANASVAVGARGVAGVKVFQYVYAGGWNAKPNYMQLLCPGNISALKIVGFSPHRSNSVYGSLAYALTKTNRLYCWRLRQDSGNRMQELRPSWYMDCNSLENQTAIKDEITSAAMAVCTSGRPYIICTVDHQDASHLLSSFTVPVDLLRRSSGIQSPQLRHISDTVIGLHVLTGVVSANGNFLAIVEYRGSKNFVKVLVLRERHDGGLTFSTLVQKWKWKLLAKNAGPSLVTISIEEEDGAFDVTAVDAKGHITSARVSVPGMQPDEPMQSLSRGETRTSELPDHPRMVSIGELSSGESSRHSTSTAPIDERAPTLSVIAD</sequence>
<feature type="compositionally biased region" description="Basic and acidic residues" evidence="1">
    <location>
        <begin position="408"/>
        <end position="420"/>
    </location>
</feature>